<keyword evidence="2" id="KW-1185">Reference proteome</keyword>
<keyword evidence="1" id="KW-1133">Transmembrane helix</keyword>
<dbReference type="WBParaSite" id="maker-unitig_27069-snap-gene-0.1-mRNA-1">
    <property type="protein sequence ID" value="maker-unitig_27069-snap-gene-0.1-mRNA-1"/>
    <property type="gene ID" value="maker-unitig_27069-snap-gene-0.1"/>
</dbReference>
<proteinExistence type="predicted"/>
<organism evidence="2 3">
    <name type="scientific">Macrostomum lignano</name>
    <dbReference type="NCBI Taxonomy" id="282301"/>
    <lineage>
        <taxon>Eukaryota</taxon>
        <taxon>Metazoa</taxon>
        <taxon>Spiralia</taxon>
        <taxon>Lophotrochozoa</taxon>
        <taxon>Platyhelminthes</taxon>
        <taxon>Rhabditophora</taxon>
        <taxon>Macrostomorpha</taxon>
        <taxon>Macrostomida</taxon>
        <taxon>Macrostomidae</taxon>
        <taxon>Macrostomum</taxon>
    </lineage>
</organism>
<evidence type="ECO:0000313" key="2">
    <source>
        <dbReference type="Proteomes" id="UP000095280"/>
    </source>
</evidence>
<dbReference type="AlphaFoldDB" id="A0A1I8FBT8"/>
<reference evidence="3" key="1">
    <citation type="submission" date="2016-11" db="UniProtKB">
        <authorList>
            <consortium name="WormBaseParasite"/>
        </authorList>
    </citation>
    <scope>IDENTIFICATION</scope>
</reference>
<protein>
    <submittedName>
        <fullName evidence="3">Os01g0778700 protein</fullName>
    </submittedName>
</protein>
<evidence type="ECO:0000313" key="3">
    <source>
        <dbReference type="WBParaSite" id="maker-unitig_27069-snap-gene-0.1-mRNA-1"/>
    </source>
</evidence>
<feature type="transmembrane region" description="Helical" evidence="1">
    <location>
        <begin position="181"/>
        <end position="205"/>
    </location>
</feature>
<name>A0A1I8FBT8_9PLAT</name>
<keyword evidence="1" id="KW-0812">Transmembrane</keyword>
<dbReference type="Proteomes" id="UP000095280">
    <property type="component" value="Unplaced"/>
</dbReference>
<keyword evidence="1" id="KW-0472">Membrane</keyword>
<accession>A0A1I8FBT8</accession>
<evidence type="ECO:0000256" key="1">
    <source>
        <dbReference type="SAM" id="Phobius"/>
    </source>
</evidence>
<sequence length="211" mass="23013">FQPHQNQQQHPLSPCALCWPAWSATCGLWAGDARPAAVARLWRREPALQRLSDFFNETDPSLDPGRLALSASVSASSAYSNSISEIRASAKSRHSWFALSILDCVSNCCRTRTGRSVRLTVQGLLPQSGLASDPPSVAGAVRLARGVRALRDCGLLADSTADEKRQILDHCCQVCRLGFCIVLSIHIGAWTALCNLFFVFFGVSFRVPMSH</sequence>